<protein>
    <submittedName>
        <fullName evidence="8">C2H2 zinc finger</fullName>
    </submittedName>
</protein>
<evidence type="ECO:0000256" key="6">
    <source>
        <dbReference type="SAM" id="SignalP"/>
    </source>
</evidence>
<dbReference type="GO" id="GO:0000978">
    <property type="term" value="F:RNA polymerase II cis-regulatory region sequence-specific DNA binding"/>
    <property type="evidence" value="ECO:0007669"/>
    <property type="project" value="TreeGrafter"/>
</dbReference>
<evidence type="ECO:0000256" key="3">
    <source>
        <dbReference type="ARBA" id="ARBA00022833"/>
    </source>
</evidence>
<feature type="chain" id="PRO_5034898628" evidence="6">
    <location>
        <begin position="17"/>
        <end position="428"/>
    </location>
</feature>
<dbReference type="Pfam" id="PF00096">
    <property type="entry name" value="zf-C2H2"/>
    <property type="match status" value="2"/>
</dbReference>
<dbReference type="GO" id="GO:0000981">
    <property type="term" value="F:DNA-binding transcription factor activity, RNA polymerase II-specific"/>
    <property type="evidence" value="ECO:0007669"/>
    <property type="project" value="TreeGrafter"/>
</dbReference>
<feature type="domain" description="C2H2-type" evidence="7">
    <location>
        <begin position="400"/>
        <end position="428"/>
    </location>
</feature>
<accession>A0A8H8NVV2</accession>
<dbReference type="Gene3D" id="3.30.160.60">
    <property type="entry name" value="Classic Zinc Finger"/>
    <property type="match status" value="2"/>
</dbReference>
<proteinExistence type="predicted"/>
<dbReference type="FunFam" id="3.30.160.60:FF:001967">
    <property type="entry name" value="Ras-responsive element-binding protein"/>
    <property type="match status" value="1"/>
</dbReference>
<dbReference type="Proteomes" id="UP000650533">
    <property type="component" value="Chromosome 6"/>
</dbReference>
<reference evidence="8" key="1">
    <citation type="submission" date="2020-05" db="EMBL/GenBank/DDBJ databases">
        <title>Evolutionary and genomic comparisons of hybrid uninucleate and nonhybrid Rhizoctonia fungi.</title>
        <authorList>
            <person name="Li C."/>
            <person name="Chen X."/>
        </authorList>
    </citation>
    <scope>NUCLEOTIDE SEQUENCE</scope>
    <source>
        <strain evidence="8">AG-1 IA</strain>
    </source>
</reference>
<dbReference type="PROSITE" id="PS00028">
    <property type="entry name" value="ZINC_FINGER_C2H2_1"/>
    <property type="match status" value="1"/>
</dbReference>
<keyword evidence="2 4" id="KW-0863">Zinc-finger</keyword>
<dbReference type="InterPro" id="IPR036236">
    <property type="entry name" value="Znf_C2H2_sf"/>
</dbReference>
<evidence type="ECO:0000313" key="8">
    <source>
        <dbReference type="EMBL" id="QRW20869.1"/>
    </source>
</evidence>
<dbReference type="KEGG" id="rsx:RhiXN_05858"/>
<gene>
    <name evidence="8" type="ORF">RhiXN_05858</name>
</gene>
<evidence type="ECO:0000256" key="4">
    <source>
        <dbReference type="PROSITE-ProRule" id="PRU00042"/>
    </source>
</evidence>
<dbReference type="PANTHER" id="PTHR23235">
    <property type="entry name" value="KRUEPPEL-LIKE TRANSCRIPTION FACTOR"/>
    <property type="match status" value="1"/>
</dbReference>
<dbReference type="PROSITE" id="PS50157">
    <property type="entry name" value="ZINC_FINGER_C2H2_2"/>
    <property type="match status" value="2"/>
</dbReference>
<dbReference type="InterPro" id="IPR013087">
    <property type="entry name" value="Znf_C2H2_type"/>
</dbReference>
<feature type="signal peptide" evidence="6">
    <location>
        <begin position="1"/>
        <end position="16"/>
    </location>
</feature>
<evidence type="ECO:0000256" key="2">
    <source>
        <dbReference type="ARBA" id="ARBA00022771"/>
    </source>
</evidence>
<evidence type="ECO:0000313" key="9">
    <source>
        <dbReference type="Proteomes" id="UP000650533"/>
    </source>
</evidence>
<dbReference type="PANTHER" id="PTHR23235:SF120">
    <property type="entry name" value="KRUPPEL-LIKE FACTOR 15"/>
    <property type="match status" value="1"/>
</dbReference>
<organism evidence="8 9">
    <name type="scientific">Rhizoctonia solani</name>
    <dbReference type="NCBI Taxonomy" id="456999"/>
    <lineage>
        <taxon>Eukaryota</taxon>
        <taxon>Fungi</taxon>
        <taxon>Dikarya</taxon>
        <taxon>Basidiomycota</taxon>
        <taxon>Agaricomycotina</taxon>
        <taxon>Agaricomycetes</taxon>
        <taxon>Cantharellales</taxon>
        <taxon>Ceratobasidiaceae</taxon>
        <taxon>Rhizoctonia</taxon>
    </lineage>
</organism>
<name>A0A8H8NVV2_9AGAM</name>
<dbReference type="GeneID" id="67028137"/>
<dbReference type="AlphaFoldDB" id="A0A8H8NVV2"/>
<dbReference type="SMART" id="SM00355">
    <property type="entry name" value="ZnF_C2H2"/>
    <property type="match status" value="2"/>
</dbReference>
<evidence type="ECO:0000256" key="1">
    <source>
        <dbReference type="ARBA" id="ARBA00022723"/>
    </source>
</evidence>
<evidence type="ECO:0000256" key="5">
    <source>
        <dbReference type="SAM" id="MobiDB-lite"/>
    </source>
</evidence>
<evidence type="ECO:0000259" key="7">
    <source>
        <dbReference type="PROSITE" id="PS50157"/>
    </source>
</evidence>
<dbReference type="RefSeq" id="XP_043181106.1">
    <property type="nucleotide sequence ID" value="XM_043325674.1"/>
</dbReference>
<feature type="domain" description="C2H2-type" evidence="7">
    <location>
        <begin position="372"/>
        <end position="399"/>
    </location>
</feature>
<feature type="region of interest" description="Disordered" evidence="5">
    <location>
        <begin position="89"/>
        <end position="112"/>
    </location>
</feature>
<keyword evidence="6" id="KW-0732">Signal</keyword>
<dbReference type="EMBL" id="CP059663">
    <property type="protein sequence ID" value="QRW20869.1"/>
    <property type="molecule type" value="Genomic_DNA"/>
</dbReference>
<keyword evidence="1" id="KW-0479">Metal-binding</keyword>
<dbReference type="SUPFAM" id="SSF57667">
    <property type="entry name" value="beta-beta-alpha zinc fingers"/>
    <property type="match status" value="1"/>
</dbReference>
<keyword evidence="3" id="KW-0862">Zinc</keyword>
<sequence>MAEALLIILALDYALQVPLPLVLASVLRKASRDLVHSSKFVIGITRKLVGARVNQPNSNIKKPLNKTEQITTHNDLKLNKGHEPISAVEGQAQSSPKPKSNHRGFLRAPVSKGPPNTCRVHKNSVVGCATFFDHNNYEYKLLCHGELYFRPKGTHMFRNGPVVPKTPGNLFAVKLDNTGSNVVTFCFGPGSRALGEVNGYAEFRPVRTRIASSQEAHGLEYVPGQGCVFDWVYGTCPSSEYPWDYNRLYDVGWMHSSPTTEEQFISSEEAPAEQCALFADHSHSTLWQSLEGLDLDIVNRSPMLDNLGGEIQVGLAHVELNDRVYQHANNAQLLPSSSGAPPSLPVPLTPIHHSAAWTSTDSPAASKSVLRRTCTICNRVLRRPSALTIHMNAHLGVKPFKCHDCDYSSTNITNLQRHQQTKHTNGGK</sequence>
<dbReference type="GO" id="GO:0008270">
    <property type="term" value="F:zinc ion binding"/>
    <property type="evidence" value="ECO:0007669"/>
    <property type="project" value="UniProtKB-KW"/>
</dbReference>